<reference evidence="2 3" key="1">
    <citation type="submission" date="2023-08" db="EMBL/GenBank/DDBJ databases">
        <title>Black Yeasts Isolated from many extreme environments.</title>
        <authorList>
            <person name="Coleine C."/>
            <person name="Stajich J.E."/>
            <person name="Selbmann L."/>
        </authorList>
    </citation>
    <scope>NUCLEOTIDE SEQUENCE [LARGE SCALE GENOMIC DNA]</scope>
    <source>
        <strain evidence="2 3">CCFEE 5935</strain>
    </source>
</reference>
<name>A0AAV9PBC9_9PEZI</name>
<sequence>MTFWHAPWVSAATLLVVVMIVDGALLQRASSVKATTLAEDVRLSILLTPELAHGFSGQEVANGMATSDEATRVFNDFMDEAPMMTNFTGCHQGSKCTGTIRAPGVTASHCNHTTWPITPEMLHSANASWGTVHKVQNNNGSLEHMGISKSIQNPIFTIETFVMVTTDDESLPEGMGVTTGIAGWTHLNGHFVLRDCALTPSILEYDVTFDSGRIVPPSDMSEARLVAFANNTERFSLARTGPTETHPATMDAFSIFMSTIVEAEGLASFSLPSPPGQTWQTNSDSMNSYMDQFVNWDAGANNLAFDDPLPDIMSKMNNMMMRAGLISARKYTNLASRMDPGLSANQTIAGKQHTRANVFHTDLRWFAGAAVLELLAIVVVLPLFYGFWRFPNDLSQSPFEMALAFNSPLVSDVNSREGVKGVLARHGDVRVSYGLVKGGDRDVERLGFAESGHVVRPW</sequence>
<dbReference type="Proteomes" id="UP001337655">
    <property type="component" value="Unassembled WGS sequence"/>
</dbReference>
<organism evidence="2 3">
    <name type="scientific">Saxophila tyrrhenica</name>
    <dbReference type="NCBI Taxonomy" id="1690608"/>
    <lineage>
        <taxon>Eukaryota</taxon>
        <taxon>Fungi</taxon>
        <taxon>Dikarya</taxon>
        <taxon>Ascomycota</taxon>
        <taxon>Pezizomycotina</taxon>
        <taxon>Dothideomycetes</taxon>
        <taxon>Dothideomycetidae</taxon>
        <taxon>Mycosphaerellales</taxon>
        <taxon>Extremaceae</taxon>
        <taxon>Saxophila</taxon>
    </lineage>
</organism>
<dbReference type="PANTHER" id="PTHR37576">
    <property type="entry name" value="DEFECT AT LOW TEMPERATURE PROTEIN 1"/>
    <property type="match status" value="1"/>
</dbReference>
<comment type="caution">
    <text evidence="2">The sequence shown here is derived from an EMBL/GenBank/DDBJ whole genome shotgun (WGS) entry which is preliminary data.</text>
</comment>
<evidence type="ECO:0000313" key="2">
    <source>
        <dbReference type="EMBL" id="KAK5170631.1"/>
    </source>
</evidence>
<keyword evidence="3" id="KW-1185">Reference proteome</keyword>
<keyword evidence="1" id="KW-0472">Membrane</keyword>
<keyword evidence="1" id="KW-1133">Transmembrane helix</keyword>
<accession>A0AAV9PBC9</accession>
<feature type="transmembrane region" description="Helical" evidence="1">
    <location>
        <begin position="6"/>
        <end position="26"/>
    </location>
</feature>
<feature type="transmembrane region" description="Helical" evidence="1">
    <location>
        <begin position="365"/>
        <end position="388"/>
    </location>
</feature>
<protein>
    <submittedName>
        <fullName evidence="2">Uncharacterized protein</fullName>
    </submittedName>
</protein>
<dbReference type="EMBL" id="JAVRRT010000007">
    <property type="protein sequence ID" value="KAK5170631.1"/>
    <property type="molecule type" value="Genomic_DNA"/>
</dbReference>
<evidence type="ECO:0000313" key="3">
    <source>
        <dbReference type="Proteomes" id="UP001337655"/>
    </source>
</evidence>
<gene>
    <name evidence="2" type="ORF">LTR77_005220</name>
</gene>
<dbReference type="GeneID" id="89926564"/>
<dbReference type="AlphaFoldDB" id="A0AAV9PBC9"/>
<proteinExistence type="predicted"/>
<keyword evidence="1" id="KW-0812">Transmembrane</keyword>
<evidence type="ECO:0000256" key="1">
    <source>
        <dbReference type="SAM" id="Phobius"/>
    </source>
</evidence>
<dbReference type="PANTHER" id="PTHR37576:SF2">
    <property type="entry name" value="DEFECT AT LOW TEMPERATURE PROTEIN 1"/>
    <property type="match status" value="1"/>
</dbReference>
<dbReference type="RefSeq" id="XP_064659829.1">
    <property type="nucleotide sequence ID" value="XM_064802468.1"/>
</dbReference>